<dbReference type="EMBL" id="QFWV02000004">
    <property type="protein sequence ID" value="RKF07817.1"/>
    <property type="molecule type" value="Genomic_DNA"/>
</dbReference>
<dbReference type="Proteomes" id="UP000246132">
    <property type="component" value="Unassembled WGS sequence"/>
</dbReference>
<evidence type="ECO:0000259" key="2">
    <source>
        <dbReference type="Pfam" id="PF01551"/>
    </source>
</evidence>
<name>A0A3A8ABZ3_9HYPH</name>
<accession>A0A3A8ABZ3</accession>
<dbReference type="CDD" id="cd12797">
    <property type="entry name" value="M23_peptidase"/>
    <property type="match status" value="1"/>
</dbReference>
<dbReference type="Pfam" id="PF01551">
    <property type="entry name" value="Peptidase_M23"/>
    <property type="match status" value="1"/>
</dbReference>
<protein>
    <submittedName>
        <fullName evidence="3">M23 family metallopeptidase</fullName>
    </submittedName>
</protein>
<dbReference type="PANTHER" id="PTHR21666">
    <property type="entry name" value="PEPTIDASE-RELATED"/>
    <property type="match status" value="1"/>
</dbReference>
<dbReference type="RefSeq" id="WP_120222685.1">
    <property type="nucleotide sequence ID" value="NZ_QFWV02000004.1"/>
</dbReference>
<evidence type="ECO:0000313" key="4">
    <source>
        <dbReference type="Proteomes" id="UP000246132"/>
    </source>
</evidence>
<sequence length="217" mass="23594">MNRIHRFACAASSLVALLALSACTGDGYGTAAIYSPLVEDEIRVIMPANAPSISQQFRVAGNRGGRSNPSSFHEGIDIIARVGTPVIAAAPGRVTDSFMEPMYGNRVVIDHGVDATGRRTRTVYMHLDSRRVQPGMQVARGQQIGTMGRTGILAAAISHLHFEVHRTRGRRIVAPQDPHLFWADGVGRVTCFDPERPVDDGVFRTTYPVPCRESASR</sequence>
<keyword evidence="4" id="KW-1185">Reference proteome</keyword>
<feature type="domain" description="M23ase beta-sheet core" evidence="2">
    <location>
        <begin position="72"/>
        <end position="167"/>
    </location>
</feature>
<evidence type="ECO:0000256" key="1">
    <source>
        <dbReference type="SAM" id="SignalP"/>
    </source>
</evidence>
<dbReference type="GO" id="GO:0004222">
    <property type="term" value="F:metalloendopeptidase activity"/>
    <property type="evidence" value="ECO:0007669"/>
    <property type="project" value="TreeGrafter"/>
</dbReference>
<reference evidence="3 4" key="1">
    <citation type="journal article" date="2018" name="Int. J. Syst. Bacteriol.">
        <title>Oceaniradius stylonemae gen. nov., sp. nov., isolated from a red alga, Stylonema cornu-cervi.</title>
        <authorList>
            <person name="Jeong S."/>
        </authorList>
    </citation>
    <scope>NUCLEOTIDE SEQUENCE [LARGE SCALE GENOMIC DNA]</scope>
    <source>
        <strain evidence="3 4">StC1</strain>
    </source>
</reference>
<dbReference type="PROSITE" id="PS51257">
    <property type="entry name" value="PROKAR_LIPOPROTEIN"/>
    <property type="match status" value="1"/>
</dbReference>
<gene>
    <name evidence="3" type="ORF">DEM25_008780</name>
</gene>
<dbReference type="InterPro" id="IPR050570">
    <property type="entry name" value="Cell_wall_metabolism_enzyme"/>
</dbReference>
<dbReference type="OrthoDB" id="9795421at2"/>
<keyword evidence="1" id="KW-0732">Signal</keyword>
<dbReference type="InterPro" id="IPR011055">
    <property type="entry name" value="Dup_hybrid_motif"/>
</dbReference>
<dbReference type="PANTHER" id="PTHR21666:SF270">
    <property type="entry name" value="MUREIN HYDROLASE ACTIVATOR ENVC"/>
    <property type="match status" value="1"/>
</dbReference>
<feature type="signal peptide" evidence="1">
    <location>
        <begin position="1"/>
        <end position="24"/>
    </location>
</feature>
<feature type="chain" id="PRO_5017405926" evidence="1">
    <location>
        <begin position="25"/>
        <end position="217"/>
    </location>
</feature>
<dbReference type="AlphaFoldDB" id="A0A3A8ABZ3"/>
<dbReference type="InterPro" id="IPR016047">
    <property type="entry name" value="M23ase_b-sheet_dom"/>
</dbReference>
<organism evidence="3 4">
    <name type="scientific">Oceaniradius stylonematis</name>
    <dbReference type="NCBI Taxonomy" id="2184161"/>
    <lineage>
        <taxon>Bacteria</taxon>
        <taxon>Pseudomonadati</taxon>
        <taxon>Pseudomonadota</taxon>
        <taxon>Alphaproteobacteria</taxon>
        <taxon>Hyphomicrobiales</taxon>
        <taxon>Ahrensiaceae</taxon>
        <taxon>Oceaniradius</taxon>
    </lineage>
</organism>
<dbReference type="Gene3D" id="2.70.70.10">
    <property type="entry name" value="Glucose Permease (Domain IIA)"/>
    <property type="match status" value="1"/>
</dbReference>
<comment type="caution">
    <text evidence="3">The sequence shown here is derived from an EMBL/GenBank/DDBJ whole genome shotgun (WGS) entry which is preliminary data.</text>
</comment>
<dbReference type="SUPFAM" id="SSF51261">
    <property type="entry name" value="Duplicated hybrid motif"/>
    <property type="match status" value="1"/>
</dbReference>
<evidence type="ECO:0000313" key="3">
    <source>
        <dbReference type="EMBL" id="RKF07817.1"/>
    </source>
</evidence>
<proteinExistence type="predicted"/>